<dbReference type="SUPFAM" id="SSF56112">
    <property type="entry name" value="Protein kinase-like (PK-like)"/>
    <property type="match status" value="1"/>
</dbReference>
<dbReference type="InterPro" id="IPR000719">
    <property type="entry name" value="Prot_kinase_dom"/>
</dbReference>
<evidence type="ECO:0000313" key="12">
    <source>
        <dbReference type="Proteomes" id="UP001341840"/>
    </source>
</evidence>
<evidence type="ECO:0000256" key="7">
    <source>
        <dbReference type="ARBA" id="ARBA00023180"/>
    </source>
</evidence>
<dbReference type="PROSITE" id="PS50011">
    <property type="entry name" value="PROTEIN_KINASE_DOM"/>
    <property type="match status" value="1"/>
</dbReference>
<sequence length="612" mass="68474">MELESGGNSLYPGQRLSRNQTLVSSDQLFEMGFFSPPGNNSDNYYIGIWYTNLPQKTVVWVANRDQPVSNPYTSWLELGKHGNLSLYTSHGPQVWSTNTNLLGSSDSVVATLGDDGNFFITNSSGFHTWQSFDYPTDTLLPGAYWRYDDNRGIKMVLKSWAGVSDPSTGRFSAEVTGLSSDFHEAQLLLMDGFNHTKLCMDLLSTNLWSDDFNVNIEIFSDMDQYSSYVEMSYYFCYTECIARYVLGVSGNLKLRVWLSSLQEWGTIDMDLTCYSRSSGNEKNRRSNGNQSEKTSKKDTTWVIVGAAVGLASVLLAIVILLIRLWKRGNTTSSNAMGGDTLKQYKYKDLRNATKNFTEKLGKGGFSIVYKGEFPDSTFVARESNVLDWGTRYNIALGTAKGLAYLHEHCRDCIIHCDIKPENILLDADFNPQVADFGLAKLLGRDFSRVLTTMRGTRGYLAPEWFSGVPITAEVDVYSYGQVLLEIISGRRNMDLVNDDLASYFPAIVFNALNNGEDVLPLVDSKLHGKFSAEEVTRACKVACWCIQNDENDRPTMKEVVQALEGHLDVGIPPIPRFFLSLAEPSVRKGYLKESKDYSTSSTLPSSFIFQPS</sequence>
<organism evidence="11 12">
    <name type="scientific">Stylosanthes scabra</name>
    <dbReference type="NCBI Taxonomy" id="79078"/>
    <lineage>
        <taxon>Eukaryota</taxon>
        <taxon>Viridiplantae</taxon>
        <taxon>Streptophyta</taxon>
        <taxon>Embryophyta</taxon>
        <taxon>Tracheophyta</taxon>
        <taxon>Spermatophyta</taxon>
        <taxon>Magnoliopsida</taxon>
        <taxon>eudicotyledons</taxon>
        <taxon>Gunneridae</taxon>
        <taxon>Pentapetalae</taxon>
        <taxon>rosids</taxon>
        <taxon>fabids</taxon>
        <taxon>Fabales</taxon>
        <taxon>Fabaceae</taxon>
        <taxon>Papilionoideae</taxon>
        <taxon>50 kb inversion clade</taxon>
        <taxon>dalbergioids sensu lato</taxon>
        <taxon>Dalbergieae</taxon>
        <taxon>Pterocarpus clade</taxon>
        <taxon>Stylosanthes</taxon>
    </lineage>
</organism>
<feature type="transmembrane region" description="Helical" evidence="8">
    <location>
        <begin position="301"/>
        <end position="322"/>
    </location>
</feature>
<keyword evidence="5 8" id="KW-0472">Membrane</keyword>
<keyword evidence="7" id="KW-0325">Glycoprotein</keyword>
<dbReference type="PANTHER" id="PTHR47974">
    <property type="entry name" value="OS07G0415500 PROTEIN"/>
    <property type="match status" value="1"/>
</dbReference>
<proteinExistence type="predicted"/>
<keyword evidence="4 8" id="KW-1133">Transmembrane helix</keyword>
<keyword evidence="12" id="KW-1185">Reference proteome</keyword>
<evidence type="ECO:0000256" key="2">
    <source>
        <dbReference type="ARBA" id="ARBA00022692"/>
    </source>
</evidence>
<evidence type="ECO:0000256" key="1">
    <source>
        <dbReference type="ARBA" id="ARBA00004167"/>
    </source>
</evidence>
<evidence type="ECO:0000259" key="9">
    <source>
        <dbReference type="PROSITE" id="PS50011"/>
    </source>
</evidence>
<evidence type="ECO:0000259" key="10">
    <source>
        <dbReference type="PROSITE" id="PS50927"/>
    </source>
</evidence>
<dbReference type="Pfam" id="PF01453">
    <property type="entry name" value="B_lectin"/>
    <property type="match status" value="1"/>
</dbReference>
<keyword evidence="6" id="KW-1015">Disulfide bond</keyword>
<evidence type="ECO:0000256" key="6">
    <source>
        <dbReference type="ARBA" id="ARBA00023157"/>
    </source>
</evidence>
<dbReference type="CDD" id="cd00028">
    <property type="entry name" value="B_lectin"/>
    <property type="match status" value="1"/>
</dbReference>
<feature type="domain" description="Bulb-type lectin" evidence="10">
    <location>
        <begin position="7"/>
        <end position="133"/>
    </location>
</feature>
<evidence type="ECO:0000256" key="8">
    <source>
        <dbReference type="SAM" id="Phobius"/>
    </source>
</evidence>
<dbReference type="EMBL" id="JASCZI010001378">
    <property type="protein sequence ID" value="MED6114860.1"/>
    <property type="molecule type" value="Genomic_DNA"/>
</dbReference>
<dbReference type="SUPFAM" id="SSF51110">
    <property type="entry name" value="alpha-D-mannose-specific plant lectins"/>
    <property type="match status" value="1"/>
</dbReference>
<evidence type="ECO:0000256" key="3">
    <source>
        <dbReference type="ARBA" id="ARBA00022729"/>
    </source>
</evidence>
<dbReference type="Gene3D" id="1.10.510.10">
    <property type="entry name" value="Transferase(Phosphotransferase) domain 1"/>
    <property type="match status" value="1"/>
</dbReference>
<dbReference type="Proteomes" id="UP001341840">
    <property type="component" value="Unassembled WGS sequence"/>
</dbReference>
<keyword evidence="3" id="KW-0732">Signal</keyword>
<name>A0ABU6QT49_9FABA</name>
<dbReference type="SMART" id="SM00220">
    <property type="entry name" value="S_TKc"/>
    <property type="match status" value="1"/>
</dbReference>
<evidence type="ECO:0000313" key="11">
    <source>
        <dbReference type="EMBL" id="MED6114860.1"/>
    </source>
</evidence>
<dbReference type="InterPro" id="IPR001480">
    <property type="entry name" value="Bulb-type_lectin_dom"/>
</dbReference>
<dbReference type="Gene3D" id="2.90.10.10">
    <property type="entry name" value="Bulb-type lectin domain"/>
    <property type="match status" value="1"/>
</dbReference>
<feature type="domain" description="Protein kinase" evidence="9">
    <location>
        <begin position="279"/>
        <end position="569"/>
    </location>
</feature>
<gene>
    <name evidence="11" type="ORF">PIB30_084612</name>
</gene>
<evidence type="ECO:0000256" key="5">
    <source>
        <dbReference type="ARBA" id="ARBA00023136"/>
    </source>
</evidence>
<comment type="caution">
    <text evidence="11">The sequence shown here is derived from an EMBL/GenBank/DDBJ whole genome shotgun (WGS) entry which is preliminary data.</text>
</comment>
<dbReference type="Gene3D" id="3.30.200.20">
    <property type="entry name" value="Phosphorylase Kinase, domain 1"/>
    <property type="match status" value="1"/>
</dbReference>
<dbReference type="PROSITE" id="PS50927">
    <property type="entry name" value="BULB_LECTIN"/>
    <property type="match status" value="1"/>
</dbReference>
<dbReference type="PANTHER" id="PTHR47974:SF19">
    <property type="entry name" value="RECEPTOR-LIKE SERINE_THREONINE-PROTEIN KINASE"/>
    <property type="match status" value="1"/>
</dbReference>
<protein>
    <submittedName>
        <fullName evidence="11">Uncharacterized protein</fullName>
    </submittedName>
</protein>
<feature type="non-terminal residue" evidence="11">
    <location>
        <position position="612"/>
    </location>
</feature>
<dbReference type="Pfam" id="PF00069">
    <property type="entry name" value="Pkinase"/>
    <property type="match status" value="1"/>
</dbReference>
<dbReference type="PROSITE" id="PS00108">
    <property type="entry name" value="PROTEIN_KINASE_ST"/>
    <property type="match status" value="1"/>
</dbReference>
<keyword evidence="2 8" id="KW-0812">Transmembrane</keyword>
<comment type="subcellular location">
    <subcellularLocation>
        <location evidence="1">Membrane</location>
        <topology evidence="1">Single-pass membrane protein</topology>
    </subcellularLocation>
</comment>
<dbReference type="InterPro" id="IPR011009">
    <property type="entry name" value="Kinase-like_dom_sf"/>
</dbReference>
<accession>A0ABU6QT49</accession>
<dbReference type="InterPro" id="IPR008271">
    <property type="entry name" value="Ser/Thr_kinase_AS"/>
</dbReference>
<dbReference type="InterPro" id="IPR036426">
    <property type="entry name" value="Bulb-type_lectin_dom_sf"/>
</dbReference>
<reference evidence="11 12" key="1">
    <citation type="journal article" date="2023" name="Plants (Basel)">
        <title>Bridging the Gap: Combining Genomics and Transcriptomics Approaches to Understand Stylosanthes scabra, an Orphan Legume from the Brazilian Caatinga.</title>
        <authorList>
            <person name="Ferreira-Neto J.R.C."/>
            <person name="da Silva M.D."/>
            <person name="Binneck E."/>
            <person name="de Melo N.F."/>
            <person name="da Silva R.H."/>
            <person name="de Melo A.L.T.M."/>
            <person name="Pandolfi V."/>
            <person name="Bustamante F.O."/>
            <person name="Brasileiro-Vidal A.C."/>
            <person name="Benko-Iseppon A.M."/>
        </authorList>
    </citation>
    <scope>NUCLEOTIDE SEQUENCE [LARGE SCALE GENOMIC DNA]</scope>
    <source>
        <tissue evidence="11">Leaves</tissue>
    </source>
</reference>
<evidence type="ECO:0000256" key="4">
    <source>
        <dbReference type="ARBA" id="ARBA00022989"/>
    </source>
</evidence>
<dbReference type="SMART" id="SM00108">
    <property type="entry name" value="B_lectin"/>
    <property type="match status" value="1"/>
</dbReference>